<dbReference type="GO" id="GO:0005524">
    <property type="term" value="F:ATP binding"/>
    <property type="evidence" value="ECO:0007669"/>
    <property type="project" value="UniProtKB-KW"/>
</dbReference>
<dbReference type="GO" id="GO:0005657">
    <property type="term" value="C:replication fork"/>
    <property type="evidence" value="ECO:0007669"/>
    <property type="project" value="TreeGrafter"/>
</dbReference>
<keyword evidence="2" id="KW-0547">Nucleotide-binding</keyword>
<dbReference type="GO" id="GO:0033063">
    <property type="term" value="C:Rad51B-Rad51C-Rad51D-XRCC2 complex"/>
    <property type="evidence" value="ECO:0007669"/>
    <property type="project" value="TreeGrafter"/>
</dbReference>
<dbReference type="GO" id="GO:0033065">
    <property type="term" value="C:Rad51C-XRCC3 complex"/>
    <property type="evidence" value="ECO:0007669"/>
    <property type="project" value="TreeGrafter"/>
</dbReference>
<gene>
    <name evidence="9" type="ORF">DTER00134_LOCUS3622</name>
</gene>
<dbReference type="GO" id="GO:0140664">
    <property type="term" value="F:ATP-dependent DNA damage sensor activity"/>
    <property type="evidence" value="ECO:0007669"/>
    <property type="project" value="InterPro"/>
</dbReference>
<feature type="domain" description="RecA family profile 1" evidence="8">
    <location>
        <begin position="83"/>
        <end position="276"/>
    </location>
</feature>
<dbReference type="Pfam" id="PF08423">
    <property type="entry name" value="Rad51"/>
    <property type="match status" value="2"/>
</dbReference>
<dbReference type="EMBL" id="HBIP01006929">
    <property type="protein sequence ID" value="CAE0488558.1"/>
    <property type="molecule type" value="Transcribed_RNA"/>
</dbReference>
<organism evidence="9">
    <name type="scientific">Dunaliella tertiolecta</name>
    <name type="common">Green alga</name>
    <dbReference type="NCBI Taxonomy" id="3047"/>
    <lineage>
        <taxon>Eukaryota</taxon>
        <taxon>Viridiplantae</taxon>
        <taxon>Chlorophyta</taxon>
        <taxon>core chlorophytes</taxon>
        <taxon>Chlorophyceae</taxon>
        <taxon>CS clade</taxon>
        <taxon>Chlamydomonadales</taxon>
        <taxon>Dunaliellaceae</taxon>
        <taxon>Dunaliella</taxon>
    </lineage>
</organism>
<evidence type="ECO:0000256" key="3">
    <source>
        <dbReference type="ARBA" id="ARBA00022763"/>
    </source>
</evidence>
<evidence type="ECO:0000256" key="7">
    <source>
        <dbReference type="ARBA" id="ARBA00040674"/>
    </source>
</evidence>
<dbReference type="CDD" id="cd19492">
    <property type="entry name" value="Rad51C"/>
    <property type="match status" value="1"/>
</dbReference>
<dbReference type="AlphaFoldDB" id="A0A7S3QNU4"/>
<comment type="subcellular location">
    <subcellularLocation>
        <location evidence="1">Nucleus</location>
    </subcellularLocation>
</comment>
<dbReference type="InterPro" id="IPR027417">
    <property type="entry name" value="P-loop_NTPase"/>
</dbReference>
<name>A0A7S3QNU4_DUNTE</name>
<sequence length="338" mass="36015">MHQAVISLPLAVGLRTHLCAAGISTVFELRGKTPSFLAGAAGISLEEAQEALQAASQSSLTSEGHVAGSASALDLLAAQQPGFPGHIITFCAALDGILGGGVACGQVTEFCGVPGVGKTQIGMQLAVDAQIPTEFLGMGRGAVYIDTEGSFMVDRVVDIAAATARHVQQLAANPVFRQRPLAVAQAQSFTTESILQNIHCFRVHNVTEQIALVNVLSEYFSQNPNVCLLVVDSITFHYRQDVTDLAARARQLTRVAQDFMALAERHNVAVVFTNQVTTRVLENEQSKLVPALGESWGQAASTRVILNWQGNQRFAYIHKSTSMPPAAAPYQIGPKGIR</sequence>
<evidence type="ECO:0000256" key="1">
    <source>
        <dbReference type="ARBA" id="ARBA00004123"/>
    </source>
</evidence>
<keyword evidence="3" id="KW-0227">DNA damage</keyword>
<evidence type="ECO:0000256" key="4">
    <source>
        <dbReference type="ARBA" id="ARBA00022840"/>
    </source>
</evidence>
<keyword evidence="5" id="KW-0234">DNA repair</keyword>
<dbReference type="InterPro" id="IPR013632">
    <property type="entry name" value="Rad51_C"/>
</dbReference>
<evidence type="ECO:0000256" key="2">
    <source>
        <dbReference type="ARBA" id="ARBA00022741"/>
    </source>
</evidence>
<evidence type="ECO:0000256" key="5">
    <source>
        <dbReference type="ARBA" id="ARBA00023204"/>
    </source>
</evidence>
<dbReference type="InterPro" id="IPR020588">
    <property type="entry name" value="RecA_ATP-bd"/>
</dbReference>
<dbReference type="InterPro" id="IPR052093">
    <property type="entry name" value="HR_Repair_Mediator"/>
</dbReference>
<dbReference type="PANTHER" id="PTHR46239">
    <property type="entry name" value="DNA REPAIR PROTEIN RAD51 HOMOLOG 3 RAD51C"/>
    <property type="match status" value="1"/>
</dbReference>
<protein>
    <recommendedName>
        <fullName evidence="7">DNA repair protein RAD51 homolog 3</fullName>
    </recommendedName>
</protein>
<evidence type="ECO:0000313" key="9">
    <source>
        <dbReference type="EMBL" id="CAE0488558.1"/>
    </source>
</evidence>
<dbReference type="GO" id="GO:0008821">
    <property type="term" value="F:crossover junction DNA endonuclease activity"/>
    <property type="evidence" value="ECO:0007669"/>
    <property type="project" value="TreeGrafter"/>
</dbReference>
<dbReference type="SMART" id="SM00382">
    <property type="entry name" value="AAA"/>
    <property type="match status" value="1"/>
</dbReference>
<dbReference type="GO" id="GO:0007131">
    <property type="term" value="P:reciprocal meiotic recombination"/>
    <property type="evidence" value="ECO:0007669"/>
    <property type="project" value="TreeGrafter"/>
</dbReference>
<dbReference type="GO" id="GO:0000400">
    <property type="term" value="F:four-way junction DNA binding"/>
    <property type="evidence" value="ECO:0007669"/>
    <property type="project" value="TreeGrafter"/>
</dbReference>
<dbReference type="PIRSF" id="PIRSF005856">
    <property type="entry name" value="Rad51"/>
    <property type="match status" value="1"/>
</dbReference>
<evidence type="ECO:0000259" key="8">
    <source>
        <dbReference type="PROSITE" id="PS50162"/>
    </source>
</evidence>
<accession>A0A7S3QNU4</accession>
<keyword evidence="6" id="KW-0539">Nucleus</keyword>
<dbReference type="Gene3D" id="3.40.50.300">
    <property type="entry name" value="P-loop containing nucleotide triphosphate hydrolases"/>
    <property type="match status" value="1"/>
</dbReference>
<dbReference type="InterPro" id="IPR003593">
    <property type="entry name" value="AAA+_ATPase"/>
</dbReference>
<dbReference type="PROSITE" id="PS50162">
    <property type="entry name" value="RECA_2"/>
    <property type="match status" value="1"/>
</dbReference>
<dbReference type="PANTHER" id="PTHR46239:SF1">
    <property type="entry name" value="DNA REPAIR PROTEIN RAD51 HOMOLOG 3"/>
    <property type="match status" value="1"/>
</dbReference>
<dbReference type="GO" id="GO:0000707">
    <property type="term" value="P:meiotic DNA recombinase assembly"/>
    <property type="evidence" value="ECO:0007669"/>
    <property type="project" value="TreeGrafter"/>
</dbReference>
<keyword evidence="4" id="KW-0067">ATP-binding</keyword>
<reference evidence="9" key="1">
    <citation type="submission" date="2021-01" db="EMBL/GenBank/DDBJ databases">
        <authorList>
            <person name="Corre E."/>
            <person name="Pelletier E."/>
            <person name="Niang G."/>
            <person name="Scheremetjew M."/>
            <person name="Finn R."/>
            <person name="Kale V."/>
            <person name="Holt S."/>
            <person name="Cochrane G."/>
            <person name="Meng A."/>
            <person name="Brown T."/>
            <person name="Cohen L."/>
        </authorList>
    </citation>
    <scope>NUCLEOTIDE SEQUENCE</scope>
    <source>
        <strain evidence="9">CCMP1320</strain>
    </source>
</reference>
<dbReference type="SUPFAM" id="SSF52540">
    <property type="entry name" value="P-loop containing nucleoside triphosphate hydrolases"/>
    <property type="match status" value="1"/>
</dbReference>
<proteinExistence type="predicted"/>
<dbReference type="InterPro" id="IPR016467">
    <property type="entry name" value="DNA_recomb/repair_RecA-like"/>
</dbReference>
<evidence type="ECO:0000256" key="6">
    <source>
        <dbReference type="ARBA" id="ARBA00023242"/>
    </source>
</evidence>